<feature type="region of interest" description="Disordered" evidence="3">
    <location>
        <begin position="3576"/>
        <end position="3677"/>
    </location>
</feature>
<organism evidence="5 6">
    <name type="scientific">Elysia crispata</name>
    <name type="common">lettuce slug</name>
    <dbReference type="NCBI Taxonomy" id="231223"/>
    <lineage>
        <taxon>Eukaryota</taxon>
        <taxon>Metazoa</taxon>
        <taxon>Spiralia</taxon>
        <taxon>Lophotrochozoa</taxon>
        <taxon>Mollusca</taxon>
        <taxon>Gastropoda</taxon>
        <taxon>Heterobranchia</taxon>
        <taxon>Euthyneura</taxon>
        <taxon>Panpulmonata</taxon>
        <taxon>Sacoglossa</taxon>
        <taxon>Placobranchoidea</taxon>
        <taxon>Plakobranchidae</taxon>
        <taxon>Elysia</taxon>
    </lineage>
</organism>
<protein>
    <recommendedName>
        <fullName evidence="4">C2H2-type domain-containing protein</fullName>
    </recommendedName>
</protein>
<feature type="compositionally biased region" description="Low complexity" evidence="3">
    <location>
        <begin position="104"/>
        <end position="120"/>
    </location>
</feature>
<feature type="compositionally biased region" description="Low complexity" evidence="3">
    <location>
        <begin position="291"/>
        <end position="309"/>
    </location>
</feature>
<feature type="compositionally biased region" description="Low complexity" evidence="3">
    <location>
        <begin position="3646"/>
        <end position="3660"/>
    </location>
</feature>
<feature type="compositionally biased region" description="Basic and acidic residues" evidence="3">
    <location>
        <begin position="500"/>
        <end position="509"/>
    </location>
</feature>
<keyword evidence="1" id="KW-0863">Zinc-finger</keyword>
<feature type="compositionally biased region" description="Basic and acidic residues" evidence="3">
    <location>
        <begin position="2669"/>
        <end position="2683"/>
    </location>
</feature>
<feature type="compositionally biased region" description="Polar residues" evidence="3">
    <location>
        <begin position="2228"/>
        <end position="2256"/>
    </location>
</feature>
<reference evidence="5" key="1">
    <citation type="journal article" date="2023" name="G3 (Bethesda)">
        <title>A reference genome for the long-term kleptoplast-retaining sea slug Elysia crispata morphotype clarki.</title>
        <authorList>
            <person name="Eastman K.E."/>
            <person name="Pendleton A.L."/>
            <person name="Shaikh M.A."/>
            <person name="Suttiyut T."/>
            <person name="Ogas R."/>
            <person name="Tomko P."/>
            <person name="Gavelis G."/>
            <person name="Widhalm J.R."/>
            <person name="Wisecaver J.H."/>
        </authorList>
    </citation>
    <scope>NUCLEOTIDE SEQUENCE</scope>
    <source>
        <strain evidence="5">ECLA1</strain>
    </source>
</reference>
<feature type="region of interest" description="Disordered" evidence="3">
    <location>
        <begin position="3078"/>
        <end position="3134"/>
    </location>
</feature>
<keyword evidence="6" id="KW-1185">Reference proteome</keyword>
<feature type="region of interest" description="Disordered" evidence="3">
    <location>
        <begin position="54"/>
        <end position="321"/>
    </location>
</feature>
<feature type="coiled-coil region" evidence="2">
    <location>
        <begin position="1864"/>
        <end position="1903"/>
    </location>
</feature>
<dbReference type="Gene3D" id="3.30.160.60">
    <property type="entry name" value="Classic Zinc Finger"/>
    <property type="match status" value="2"/>
</dbReference>
<feature type="region of interest" description="Disordered" evidence="3">
    <location>
        <begin position="1632"/>
        <end position="1653"/>
    </location>
</feature>
<feature type="compositionally biased region" description="Low complexity" evidence="3">
    <location>
        <begin position="3451"/>
        <end position="3469"/>
    </location>
</feature>
<feature type="domain" description="C2H2-type" evidence="4">
    <location>
        <begin position="2367"/>
        <end position="2395"/>
    </location>
</feature>
<evidence type="ECO:0000259" key="4">
    <source>
        <dbReference type="PROSITE" id="PS50157"/>
    </source>
</evidence>
<feature type="compositionally biased region" description="Polar residues" evidence="3">
    <location>
        <begin position="2196"/>
        <end position="2217"/>
    </location>
</feature>
<feature type="region of interest" description="Disordered" evidence="3">
    <location>
        <begin position="2476"/>
        <end position="2504"/>
    </location>
</feature>
<feature type="compositionally biased region" description="Low complexity" evidence="3">
    <location>
        <begin position="726"/>
        <end position="736"/>
    </location>
</feature>
<feature type="region of interest" description="Disordered" evidence="3">
    <location>
        <begin position="2770"/>
        <end position="2845"/>
    </location>
</feature>
<feature type="compositionally biased region" description="Low complexity" evidence="3">
    <location>
        <begin position="3085"/>
        <end position="3096"/>
    </location>
</feature>
<feature type="compositionally biased region" description="Low complexity" evidence="3">
    <location>
        <begin position="375"/>
        <end position="386"/>
    </location>
</feature>
<accession>A0AAE1D1R9</accession>
<keyword evidence="2" id="KW-0175">Coiled coil</keyword>
<feature type="compositionally biased region" description="Low complexity" evidence="3">
    <location>
        <begin position="3105"/>
        <end position="3115"/>
    </location>
</feature>
<feature type="compositionally biased region" description="Basic and acidic residues" evidence="3">
    <location>
        <begin position="78"/>
        <end position="88"/>
    </location>
</feature>
<feature type="region of interest" description="Disordered" evidence="3">
    <location>
        <begin position="1325"/>
        <end position="1382"/>
    </location>
</feature>
<feature type="region of interest" description="Disordered" evidence="3">
    <location>
        <begin position="3451"/>
        <end position="3480"/>
    </location>
</feature>
<keyword evidence="1" id="KW-0479">Metal-binding</keyword>
<feature type="region of interest" description="Disordered" evidence="3">
    <location>
        <begin position="1"/>
        <end position="42"/>
    </location>
</feature>
<feature type="compositionally biased region" description="Basic and acidic residues" evidence="3">
    <location>
        <begin position="1347"/>
        <end position="1362"/>
    </location>
</feature>
<feature type="region of interest" description="Disordered" evidence="3">
    <location>
        <begin position="711"/>
        <end position="738"/>
    </location>
</feature>
<feature type="region of interest" description="Disordered" evidence="3">
    <location>
        <begin position="3212"/>
        <end position="3247"/>
    </location>
</feature>
<feature type="region of interest" description="Disordered" evidence="3">
    <location>
        <begin position="2656"/>
        <end position="2738"/>
    </location>
</feature>
<sequence>MKRASQPSKDKGQSTKRTAPLRGNDHPLPIRTTKQLTRGSEQIVAMKTDKLTLRGSDHTPIKTAKQLSKGHDQTAAVKTEKLPPKGNDHVPAMETDKLVTKYQASSKSLSTRKASSLSSRDVGTRRSHSASPAASRSVLKRSRLTSPIGRDSPDKKRSKVGSGMLRGRPRGIGLRRRPPSSPREIEKRRIAEMKKLTTTDGFWAASSPAGEGESLQVKRRSSSSKKSSTTTTPDVSPASATRKKSVGVTTVGIGSALQIKSTKSEKEQSAGNIVSELRRLQTTDGFWSPGSILSDSRDASPSSTSSSLERSFRQRSQQKKGIGEVINSLASENQTLTANNTPKVKQKNTSKILVRHSSAPDIVSPEKEVSKRSRSSTSRASFLSNSLKKKSLLRRSPTRFGKQKVAYHRGMLSSGKFIATRRKEKEIGREDVESPLSNEPSEESKRNLRRRKLDEEESKAMEDVKNSHGLRRRHSLAGTATLKAKPDHLKNKKPVVDNANDEKEKELSKRSQSAKISPASSLERRSRKTEVGLKTIMLETRQTRLKTAGDEIHSKASGKEKEVLTARTADETDSLRDLSVVSSSTPNSSSKLAISDLLGSGELKRLDTTPGFWAPTPDVSRVLRLSYNRRSYGSSPRPSRHAAASKCNLSPPKPKSSLLQLRKKKLSALQKQRQIKKQISKEEQQQSDCLHQQVTEDETIKKKRFVFGRKKRKHSKRTFLKEEPLSESLGSSSLNGHEGKVEHVSESTSDDKVMLSVIKNSSNLLVSQSKVVNDPSKNFESSFNSTSNSVTTIARKVESVTNKLDSEDISTGANHDKWNQDERMSELNDATVTYEVYCDKVDKFTFSTPKKVEPIEARSVSIVSTLADTVETISVSHVADKVEDTLKIGLMSKESPVFDKVKPIQKKVQAGSLCNASTVTDTAKLIQQKMEIDPPSKETKDTDKSEQIEDELDAGPQVLKDETIFADTKNALNTDDEIALQISREESDFAENKIEAEYKEKQIASCKVQNESNEFEGKVSKAKVSNNEKEIDEPDSVIFSEVDSNASLLRTDAGSSIVKVIDENQYLKDADSSKKDNFTKLLSKDAEFSSSKDDTKANISRKEASLLMEVLDSNSVALGLVKEMKTPLSTSVESNSVPSDSTMAKGMIDGDKANTGDSLAKHFEAKTADSSIKEVETATATSVFNGAENETVASVIEEESETKTVDSVLSEGVETNTADFVSKAGVETPATDVEIETADSLTKEGLEVKIADSLFTEGTQTKTAESVSNNEVKKKAEESKIQAVNLNLSCVSNVASVIKLSTEQTASAGYGESTSLVVKSNEILPNSPKSSFGESHDLSTNPDPLPPEDRDGNETAQRDQSRQDIPPPPKLDLNSGSSKHDHKLLIDNDSKAFPAEVKDDFAGSPCSSSVCTEAPHTTVHTGIDLEATPEKHGSQIHTGSVSLASESLQTETNPPDNASKMFNENLKLIESNLPLPGAVSLVETKRDPLRRVVKRKRNAWKRGILQKVTKIYKKSVQNSQTVPDPYLQKSAAKRDSLVGDREITPLQDQSLVTHSQTLTNTVRNAKKTAKELRKSTILRRLQTDANLAGGSLDDSALHSGGRNLREIVPKCNTIPTLRKELASNVNVIDLSSKPKIRSGRGPGRPRKHKKPRNLPKLILSTKPVEEMNVHRRWYKTPPKLSPQPIERVQTSLGSPDKHAMSHQDEGFVSESVDESDLHLYLSGVSDEEPSPAKSEDGNYLIDAYNPLNLTETFGATERVKGKECDSSGSQNHVYLHVNMVSPQKTGVTKLKGRKGRPPGTPMTEEEKMKVRSNLLARYDDSTNFKRPRTARKSTFTPSLYLTSSVSSSTAKKFSLRQKTTRSPLEMLEIKRKQEEAIYDMEQEKRLAKRINRLEKRFSQASADELFEEDCEDSEWEIKDCAVILNDFVKKLHLEGLDMPPLADASAVEGKRPDSPDYVPSAVDEDWCANLEEFQDDCIEEWTSDGKQQEKRPFIPRLKLKRVPKIGKEKKVKGHKSKKRPKFICPQQDAQQPLKLVIKTEVPSSTNIDNIAKSAPAVDVLNMQRQGFEGSFVDFLRGKTTNEFMTPKLNRASHLKPKSTSPTEISEESCGKETDGVNDGHLILNLGDVGCLKSKSISMKKSSLNSGSAVNSNQRPNANDDMGAMQSSYCSQETQDGNSDNNPNKDNGAAVECQGAVAQSTQEGHPKQTQELSSNQTEEAAASELVAHSQKNASFTSQGMEVNSTPPSEVCTTTTVNRESKNKNSTEIPLKPTTTNNNNIEMPSPKLAQQAKLSPTSKSVTPIKEGISLTSKRPTSCSCPDGWKVKTIQSPDKQPLGRKFTCKRCVFSTFSHLTIESHIYSHIPGVQFRCAYCKSEFSSMAATASHIKNTHQLGEACLHISRYVEEHNFYDAEDFHTAEVDEDQPQAAGERVMGSPRGGTQVAGSVVVTGGDGAGQGGQSPPVVISVLVSSGAAATTAGGSHATGVMVRPGNVAPSSTTPPSASNRRRYVCTHCGFSTNVHADAEHHVSDLHPASSIFACTLCKENTFYSDAEIKQHAATVHPSRIRPYRRLPDFYDAEKLSTAVNFEDVVVEMAGSVFQDGHVADDSSPVDHRQRAKDYLHLQEGLKEKRSAEADSTTAVDYMECEADHIQDELADSAVSSQTEAEADTGSKEGENLRSKDSEEAGSVDAHCLKDSDLSDQTHISSSAACSSGTEKDAVSVEEESSHHGTTKSFDCPESHTSAAVALNKSVDGDGGDSASGLKIVEVVSLSSQEGSTQEGKLAQALDRRDEVCGEPQGNSGKNSDDSTEKGIPSSSASTSIPAVETTATTTSSLSSGTSSVTTGSVPAAVSQTTAQTSAPAPSVVSNQHAGGLPLSYKCSACRVHTPYLLMMVKHLKAKHPHMGCFSCPYCKISAPSGDESSANQPESFVTQKQLRSHIRKFHPDKTGRNEIALSAKAKQFVEAMVLPAGPECIRVGNRLVLEEDIHTCTYCNLKMTSLASVYEHLNEVHADLFEFVCPICQSFKSKDLEAISIHSLEVHLSEVETDKVHVSVPKNLFSVLKCISKGGKYIEKHLDGTNSNAEVNSNSKTSTPTPSAVTKENMTGSKSSGNKPSGPVTPAAACGEQDNSSAPLDLTSASQSINRAPAPAAAGRTPIIQAPPAHMAKPAQVNFSSSLFDTSSLSVPPQLVVSPVAGSSSTAVPAAAASSFLSPHQHKSTVSGKNQQPTCSSPAIASVGKQGGKHTKSALSMASKSLPVLNVPTIKPRPQPSCSAGARPRVPGFAEALSSSPQPELPIHVSRTPVISHTSSIASSSSAQSPQLAHLSLSAPATSFDDLPDDEPNPDAFKIFNLQPTPPLVNSPAPLSALHSPSSSTLPGIPSPSVVPTVFPPVSTTLNTGFIQGPIVGFPPGMVISQSLLPAHPASFSQQQQALFRSATPASTILTCVPSSLGSSSSGSGLSSKQRSSPSSFAQPQRPKSTLVASANTQLLKEQQKRELLLLKQQYQQQRQGFGGFSKESSQLGEDPQQVQSKEKQKQLRLQQLQFLHQARQQQQLAHRQQMLQRAVLNQQQQASNLAQQVQSQGKSYPPFQVSPQTWLQQQQAQHQHRHSQLLQQHKQTNQETLRQNSSDFSNAAHATQLNHPSRPSSSTTSASSSASASSGIVSPRPTKGVHKRSSSLYQCPYCPTPVTLKALDVASHIHQKHPGNQVVFKKAIP</sequence>
<feature type="compositionally biased region" description="Polar residues" evidence="3">
    <location>
        <begin position="2770"/>
        <end position="2779"/>
    </location>
</feature>
<feature type="region of interest" description="Disordered" evidence="3">
    <location>
        <begin position="1785"/>
        <end position="1807"/>
    </location>
</feature>
<name>A0AAE1D1R9_9GAST</name>
<proteinExistence type="predicted"/>
<feature type="region of interest" description="Disordered" evidence="3">
    <location>
        <begin position="3511"/>
        <end position="3533"/>
    </location>
</feature>
<feature type="compositionally biased region" description="Basic residues" evidence="3">
    <location>
        <begin position="167"/>
        <end position="178"/>
    </location>
</feature>
<feature type="compositionally biased region" description="Basic and acidic residues" evidence="3">
    <location>
        <begin position="2714"/>
        <end position="2727"/>
    </location>
</feature>
<comment type="caution">
    <text evidence="5">The sequence shown here is derived from an EMBL/GenBank/DDBJ whole genome shotgun (WGS) entry which is preliminary data.</text>
</comment>
<feature type="compositionally biased region" description="Low complexity" evidence="3">
    <location>
        <begin position="224"/>
        <end position="240"/>
    </location>
</feature>
<feature type="compositionally biased region" description="Low complexity" evidence="3">
    <location>
        <begin position="2493"/>
        <end position="2503"/>
    </location>
</feature>
<dbReference type="InterPro" id="IPR013087">
    <property type="entry name" value="Znf_C2H2_type"/>
</dbReference>
<evidence type="ECO:0000313" key="5">
    <source>
        <dbReference type="EMBL" id="KAK3751906.1"/>
    </source>
</evidence>
<feature type="compositionally biased region" description="Polar residues" evidence="3">
    <location>
        <begin position="510"/>
        <end position="520"/>
    </location>
</feature>
<feature type="compositionally biased region" description="Polar residues" evidence="3">
    <location>
        <begin position="3619"/>
        <end position="3645"/>
    </location>
</feature>
<dbReference type="PROSITE" id="PS50157">
    <property type="entry name" value="ZINC_FINGER_C2H2_2"/>
    <property type="match status" value="1"/>
</dbReference>
<keyword evidence="1" id="KW-0862">Zinc</keyword>
<feature type="compositionally biased region" description="Basic and acidic residues" evidence="3">
    <location>
        <begin position="421"/>
        <end position="432"/>
    </location>
</feature>
<feature type="compositionally biased region" description="Basic and acidic residues" evidence="3">
    <location>
        <begin position="442"/>
        <end position="466"/>
    </location>
</feature>
<feature type="compositionally biased region" description="Polar residues" evidence="3">
    <location>
        <begin position="2264"/>
        <end position="2280"/>
    </location>
</feature>
<feature type="region of interest" description="Disordered" evidence="3">
    <location>
        <begin position="3259"/>
        <end position="3294"/>
    </location>
</feature>
<feature type="region of interest" description="Disordered" evidence="3">
    <location>
        <begin position="630"/>
        <end position="658"/>
    </location>
</feature>
<feature type="compositionally biased region" description="Polar residues" evidence="3">
    <location>
        <begin position="3217"/>
        <end position="3232"/>
    </location>
</feature>
<feature type="compositionally biased region" description="Low complexity" evidence="3">
    <location>
        <begin position="2812"/>
        <end position="2845"/>
    </location>
</feature>
<evidence type="ECO:0000256" key="2">
    <source>
        <dbReference type="SAM" id="Coils"/>
    </source>
</evidence>
<feature type="region of interest" description="Disordered" evidence="3">
    <location>
        <begin position="670"/>
        <end position="689"/>
    </location>
</feature>
<feature type="compositionally biased region" description="Basic residues" evidence="3">
    <location>
        <begin position="1634"/>
        <end position="1653"/>
    </location>
</feature>
<feature type="compositionally biased region" description="Basic and acidic residues" evidence="3">
    <location>
        <begin position="183"/>
        <end position="197"/>
    </location>
</feature>
<dbReference type="GO" id="GO:0008270">
    <property type="term" value="F:zinc ion binding"/>
    <property type="evidence" value="ECO:0007669"/>
    <property type="project" value="UniProtKB-KW"/>
</dbReference>
<feature type="compositionally biased region" description="Low complexity" evidence="3">
    <location>
        <begin position="630"/>
        <end position="645"/>
    </location>
</feature>
<feature type="compositionally biased region" description="Polar residues" evidence="3">
    <location>
        <begin position="2290"/>
        <end position="2299"/>
    </location>
</feature>
<dbReference type="Proteomes" id="UP001283361">
    <property type="component" value="Unassembled WGS sequence"/>
</dbReference>
<feature type="compositionally biased region" description="Polar residues" evidence="3">
    <location>
        <begin position="2164"/>
        <end position="2184"/>
    </location>
</feature>
<feature type="compositionally biased region" description="Low complexity" evidence="3">
    <location>
        <begin position="3594"/>
        <end position="3603"/>
    </location>
</feature>
<evidence type="ECO:0000256" key="1">
    <source>
        <dbReference type="PROSITE-ProRule" id="PRU00042"/>
    </source>
</evidence>
<feature type="compositionally biased region" description="Polar residues" evidence="3">
    <location>
        <begin position="3470"/>
        <end position="3480"/>
    </location>
</feature>
<feature type="compositionally biased region" description="Polar residues" evidence="3">
    <location>
        <begin position="2699"/>
        <end position="2713"/>
    </location>
</feature>
<dbReference type="PROSITE" id="PS00028">
    <property type="entry name" value="ZINC_FINGER_C2H2_1"/>
    <property type="match status" value="2"/>
</dbReference>
<evidence type="ECO:0000313" key="6">
    <source>
        <dbReference type="Proteomes" id="UP001283361"/>
    </source>
</evidence>
<dbReference type="EMBL" id="JAWDGP010005804">
    <property type="protein sequence ID" value="KAK3751906.1"/>
    <property type="molecule type" value="Genomic_DNA"/>
</dbReference>
<dbReference type="SMART" id="SM00355">
    <property type="entry name" value="ZnF_C2H2"/>
    <property type="match status" value="9"/>
</dbReference>
<feature type="compositionally biased region" description="Polar residues" evidence="3">
    <location>
        <begin position="1325"/>
        <end position="1342"/>
    </location>
</feature>
<feature type="region of interest" description="Disordered" evidence="3">
    <location>
        <begin position="2090"/>
        <end position="2117"/>
    </location>
</feature>
<feature type="region of interest" description="Disordered" evidence="3">
    <location>
        <begin position="2141"/>
        <end position="2303"/>
    </location>
</feature>
<feature type="compositionally biased region" description="Basic residues" evidence="3">
    <location>
        <begin position="387"/>
        <end position="407"/>
    </location>
</feature>
<feature type="compositionally biased region" description="Polar residues" evidence="3">
    <location>
        <begin position="3516"/>
        <end position="3529"/>
    </location>
</feature>
<feature type="region of interest" description="Disordered" evidence="3">
    <location>
        <begin position="354"/>
        <end position="530"/>
    </location>
</feature>
<gene>
    <name evidence="5" type="ORF">RRG08_047179</name>
</gene>
<evidence type="ECO:0000256" key="3">
    <source>
        <dbReference type="SAM" id="MobiDB-lite"/>
    </source>
</evidence>